<evidence type="ECO:0000256" key="5">
    <source>
        <dbReference type="ARBA" id="ARBA00022777"/>
    </source>
</evidence>
<keyword evidence="6" id="KW-0175">Coiled coil</keyword>
<dbReference type="Pfam" id="PF08448">
    <property type="entry name" value="PAS_4"/>
    <property type="match status" value="3"/>
</dbReference>
<accession>A0ABS3C1Q7</accession>
<dbReference type="PANTHER" id="PTHR43304">
    <property type="entry name" value="PHYTOCHROME-LIKE PROTEIN CPH1"/>
    <property type="match status" value="1"/>
</dbReference>
<dbReference type="CDD" id="cd00130">
    <property type="entry name" value="PAS"/>
    <property type="match status" value="2"/>
</dbReference>
<dbReference type="NCBIfam" id="TIGR00229">
    <property type="entry name" value="sensory_box"/>
    <property type="match status" value="3"/>
</dbReference>
<dbReference type="SUPFAM" id="SSF55785">
    <property type="entry name" value="PYP-like sensor domain (PAS domain)"/>
    <property type="match status" value="3"/>
</dbReference>
<dbReference type="SUPFAM" id="SSF47384">
    <property type="entry name" value="Homodimeric domain of signal transducing histidine kinase"/>
    <property type="match status" value="1"/>
</dbReference>
<dbReference type="InterPro" id="IPR003594">
    <property type="entry name" value="HATPase_dom"/>
</dbReference>
<dbReference type="Proteomes" id="UP000664317">
    <property type="component" value="Unassembled WGS sequence"/>
</dbReference>
<dbReference type="InterPro" id="IPR036097">
    <property type="entry name" value="HisK_dim/P_sf"/>
</dbReference>
<dbReference type="InterPro" id="IPR013656">
    <property type="entry name" value="PAS_4"/>
</dbReference>
<dbReference type="InterPro" id="IPR001610">
    <property type="entry name" value="PAC"/>
</dbReference>
<dbReference type="InterPro" id="IPR036890">
    <property type="entry name" value="HATPase_C_sf"/>
</dbReference>
<dbReference type="Pfam" id="PF02518">
    <property type="entry name" value="HATPase_c"/>
    <property type="match status" value="1"/>
</dbReference>
<evidence type="ECO:0000259" key="8">
    <source>
        <dbReference type="PROSITE" id="PS50112"/>
    </source>
</evidence>
<evidence type="ECO:0000259" key="9">
    <source>
        <dbReference type="PROSITE" id="PS50113"/>
    </source>
</evidence>
<evidence type="ECO:0000259" key="7">
    <source>
        <dbReference type="PROSITE" id="PS50109"/>
    </source>
</evidence>
<feature type="coiled-coil region" evidence="6">
    <location>
        <begin position="562"/>
        <end position="596"/>
    </location>
</feature>
<evidence type="ECO:0000256" key="1">
    <source>
        <dbReference type="ARBA" id="ARBA00000085"/>
    </source>
</evidence>
<evidence type="ECO:0000256" key="3">
    <source>
        <dbReference type="ARBA" id="ARBA00022553"/>
    </source>
</evidence>
<dbReference type="Pfam" id="PF00512">
    <property type="entry name" value="HisKA"/>
    <property type="match status" value="1"/>
</dbReference>
<protein>
    <recommendedName>
        <fullName evidence="2">histidine kinase</fullName>
        <ecNumber evidence="2">2.7.13.3</ecNumber>
    </recommendedName>
</protein>
<comment type="catalytic activity">
    <reaction evidence="1">
        <text>ATP + protein L-histidine = ADP + protein N-phospho-L-histidine.</text>
        <dbReference type="EC" id="2.7.13.3"/>
    </reaction>
</comment>
<dbReference type="RefSeq" id="WP_206577834.1">
    <property type="nucleotide sequence ID" value="NZ_JAFKCT010000003.1"/>
</dbReference>
<keyword evidence="11" id="KW-1185">Reference proteome</keyword>
<dbReference type="InterPro" id="IPR005467">
    <property type="entry name" value="His_kinase_dom"/>
</dbReference>
<organism evidence="10 11">
    <name type="scientific">Algoriphagus oliviformis</name>
    <dbReference type="NCBI Taxonomy" id="2811231"/>
    <lineage>
        <taxon>Bacteria</taxon>
        <taxon>Pseudomonadati</taxon>
        <taxon>Bacteroidota</taxon>
        <taxon>Cytophagia</taxon>
        <taxon>Cytophagales</taxon>
        <taxon>Cyclobacteriaceae</taxon>
        <taxon>Algoriphagus</taxon>
    </lineage>
</organism>
<sequence length="827" mass="94729">MEYAPNPSDFPFLAKGGEMGKLILQNDWSKTSLGPIESWEISLRSTLGVILSSPFPMFLFWGEELLCFYNDAYRPSLGNNGKHPAIGKKGKEVWADIWDFIGPLIEQVMNSAEPVSFQDQLVAFYRNGRTEDIYWTFCYSAAYDDSGRVNGVVVTCTETTDTVLTKRKLEESERRLRSMIHQAPVSIAIFQGPQFITEIANNRSLQLWGRTAEEVLHRPIFEAMPELLSQEIQGILDQVYQTGEIFSASEFPVELRRQGKLETTYVNFSFEPLFNSSGEIDRTMAVGIDVTDQVVARQKISESEALFRAMADNIPNLAWMANADGWIYWYNKKWYEYTGKTPEEMEGWGWQSVHDPEVLDTVLARWKHSLEQGEIFEMTFPIKGKDGNFRQFLTRVMPVYDEKGAISQWFGSNTDIQEQKDFRDELERQVNERTAELLLLNDSLKKSEERFHHIVAEVQDYAIFYLNRDGIVENWNAGAEKIKYYKAHEIVGRSFSSFYTAEDQVRGLPQQLLATAASQGRSTQEGWRVKKDGSLFWASVVITAVHNNQGEVIGFSKVTHDLSDKKEAADALEAKKTELEEKNAELQRMNKELQSFAYISSHDLQEPLRKIQTFASRILEKEQANLSDKGRELFARMQRSAEQMQALINDLLAYSRTNTAEHVYQKVSLASILERIKQDLREELDEKQGEIVLKDFVEVNVIHFQFQQMFYNLISNSIKFSRPDTPLRITISAERIPGTAVPVKHLPQDRHYWHIQLSDNGIGFEQEYKDRIFELFQRLHGKSEYKGTGIGLSIVKKIAENHGGSIGASGQLGQGATFDIYLPVERV</sequence>
<dbReference type="InterPro" id="IPR000700">
    <property type="entry name" value="PAS-assoc_C"/>
</dbReference>
<reference evidence="10 11" key="1">
    <citation type="submission" date="2021-03" db="EMBL/GenBank/DDBJ databases">
        <title>novel species isolated from a fishpond in China.</title>
        <authorList>
            <person name="Lu H."/>
            <person name="Cai Z."/>
        </authorList>
    </citation>
    <scope>NUCLEOTIDE SEQUENCE [LARGE SCALE GENOMIC DNA]</scope>
    <source>
        <strain evidence="10 11">H41</strain>
    </source>
</reference>
<dbReference type="EC" id="2.7.13.3" evidence="2"/>
<proteinExistence type="predicted"/>
<feature type="domain" description="PAC" evidence="9">
    <location>
        <begin position="522"/>
        <end position="574"/>
    </location>
</feature>
<feature type="domain" description="Histidine kinase" evidence="7">
    <location>
        <begin position="599"/>
        <end position="826"/>
    </location>
</feature>
<dbReference type="CDD" id="cd14686">
    <property type="entry name" value="bZIP"/>
    <property type="match status" value="1"/>
</dbReference>
<feature type="domain" description="PAC" evidence="9">
    <location>
        <begin position="376"/>
        <end position="428"/>
    </location>
</feature>
<name>A0ABS3C1Q7_9BACT</name>
<gene>
    <name evidence="10" type="ORF">J0A68_08775</name>
</gene>
<dbReference type="EMBL" id="JAFKCT010000003">
    <property type="protein sequence ID" value="MBN7811047.1"/>
    <property type="molecule type" value="Genomic_DNA"/>
</dbReference>
<dbReference type="InterPro" id="IPR035965">
    <property type="entry name" value="PAS-like_dom_sf"/>
</dbReference>
<dbReference type="Gene3D" id="3.30.450.20">
    <property type="entry name" value="PAS domain"/>
    <property type="match status" value="4"/>
</dbReference>
<dbReference type="Gene3D" id="3.30.565.10">
    <property type="entry name" value="Histidine kinase-like ATPase, C-terminal domain"/>
    <property type="match status" value="1"/>
</dbReference>
<feature type="domain" description="PAS" evidence="8">
    <location>
        <begin position="447"/>
        <end position="504"/>
    </location>
</feature>
<dbReference type="Gene3D" id="1.10.287.130">
    <property type="match status" value="1"/>
</dbReference>
<dbReference type="PRINTS" id="PR00344">
    <property type="entry name" value="BCTRLSENSOR"/>
</dbReference>
<keyword evidence="3" id="KW-0597">Phosphoprotein</keyword>
<dbReference type="InterPro" id="IPR052162">
    <property type="entry name" value="Sensor_kinase/Photoreceptor"/>
</dbReference>
<dbReference type="InterPro" id="IPR004358">
    <property type="entry name" value="Sig_transdc_His_kin-like_C"/>
</dbReference>
<dbReference type="InterPro" id="IPR000014">
    <property type="entry name" value="PAS"/>
</dbReference>
<keyword evidence="5" id="KW-0418">Kinase</keyword>
<dbReference type="SMART" id="SM00091">
    <property type="entry name" value="PAS"/>
    <property type="match status" value="3"/>
</dbReference>
<keyword evidence="4" id="KW-0808">Transferase</keyword>
<feature type="domain" description="PAS" evidence="8">
    <location>
        <begin position="303"/>
        <end position="373"/>
    </location>
</feature>
<evidence type="ECO:0000256" key="4">
    <source>
        <dbReference type="ARBA" id="ARBA00022679"/>
    </source>
</evidence>
<comment type="caution">
    <text evidence="10">The sequence shown here is derived from an EMBL/GenBank/DDBJ whole genome shotgun (WGS) entry which is preliminary data.</text>
</comment>
<dbReference type="PROSITE" id="PS50109">
    <property type="entry name" value="HIS_KIN"/>
    <property type="match status" value="1"/>
</dbReference>
<dbReference type="SMART" id="SM00086">
    <property type="entry name" value="PAC"/>
    <property type="match status" value="3"/>
</dbReference>
<dbReference type="SMART" id="SM00388">
    <property type="entry name" value="HisKA"/>
    <property type="match status" value="1"/>
</dbReference>
<dbReference type="Pfam" id="PF13426">
    <property type="entry name" value="PAS_9"/>
    <property type="match status" value="1"/>
</dbReference>
<evidence type="ECO:0000313" key="11">
    <source>
        <dbReference type="Proteomes" id="UP000664317"/>
    </source>
</evidence>
<evidence type="ECO:0000256" key="2">
    <source>
        <dbReference type="ARBA" id="ARBA00012438"/>
    </source>
</evidence>
<feature type="coiled-coil region" evidence="6">
    <location>
        <begin position="416"/>
        <end position="443"/>
    </location>
</feature>
<dbReference type="PANTHER" id="PTHR43304:SF1">
    <property type="entry name" value="PAC DOMAIN-CONTAINING PROTEIN"/>
    <property type="match status" value="1"/>
</dbReference>
<dbReference type="SMART" id="SM00387">
    <property type="entry name" value="HATPase_c"/>
    <property type="match status" value="1"/>
</dbReference>
<dbReference type="CDD" id="cd00082">
    <property type="entry name" value="HisKA"/>
    <property type="match status" value="1"/>
</dbReference>
<evidence type="ECO:0000256" key="6">
    <source>
        <dbReference type="SAM" id="Coils"/>
    </source>
</evidence>
<dbReference type="PROSITE" id="PS50113">
    <property type="entry name" value="PAC"/>
    <property type="match status" value="3"/>
</dbReference>
<evidence type="ECO:0000313" key="10">
    <source>
        <dbReference type="EMBL" id="MBN7811047.1"/>
    </source>
</evidence>
<dbReference type="PROSITE" id="PS50112">
    <property type="entry name" value="PAS"/>
    <property type="match status" value="2"/>
</dbReference>
<feature type="domain" description="PAC" evidence="9">
    <location>
        <begin position="247"/>
        <end position="302"/>
    </location>
</feature>
<dbReference type="SUPFAM" id="SSF55874">
    <property type="entry name" value="ATPase domain of HSP90 chaperone/DNA topoisomerase II/histidine kinase"/>
    <property type="match status" value="1"/>
</dbReference>
<dbReference type="InterPro" id="IPR003661">
    <property type="entry name" value="HisK_dim/P_dom"/>
</dbReference>